<evidence type="ECO:0000313" key="10">
    <source>
        <dbReference type="EMBL" id="MFD1410042.1"/>
    </source>
</evidence>
<evidence type="ECO:0000256" key="4">
    <source>
        <dbReference type="ARBA" id="ARBA00022692"/>
    </source>
</evidence>
<feature type="transmembrane region" description="Helical" evidence="8">
    <location>
        <begin position="115"/>
        <end position="138"/>
    </location>
</feature>
<keyword evidence="5 8" id="KW-1133">Transmembrane helix</keyword>
<evidence type="ECO:0000256" key="1">
    <source>
        <dbReference type="ARBA" id="ARBA00004651"/>
    </source>
</evidence>
<feature type="transmembrane region" description="Helical" evidence="8">
    <location>
        <begin position="31"/>
        <end position="49"/>
    </location>
</feature>
<evidence type="ECO:0000313" key="11">
    <source>
        <dbReference type="Proteomes" id="UP001597191"/>
    </source>
</evidence>
<comment type="subcellular location">
    <subcellularLocation>
        <location evidence="1">Cell membrane</location>
        <topology evidence="1">Multi-pass membrane protein</topology>
    </subcellularLocation>
</comment>
<comment type="similarity">
    <text evidence="7">Belongs to the ThrE exporter (TC 2.A.79) family.</text>
</comment>
<keyword evidence="6 8" id="KW-0472">Membrane</keyword>
<feature type="transmembrane region" description="Helical" evidence="8">
    <location>
        <begin position="6"/>
        <end position="24"/>
    </location>
</feature>
<protein>
    <submittedName>
        <fullName evidence="10">Threonine/serine exporter family protein</fullName>
    </submittedName>
</protein>
<name>A0ABW4BME2_9LACO</name>
<evidence type="ECO:0000256" key="3">
    <source>
        <dbReference type="ARBA" id="ARBA00022519"/>
    </source>
</evidence>
<gene>
    <name evidence="10" type="ORF">ACFQ4R_00125</name>
</gene>
<feature type="transmembrane region" description="Helical" evidence="8">
    <location>
        <begin position="82"/>
        <end position="103"/>
    </location>
</feature>
<dbReference type="PANTHER" id="PTHR34390:SF1">
    <property type="entry name" value="SUCCINATE TRANSPORTER SUBUNIT YJJB-RELATED"/>
    <property type="match status" value="1"/>
</dbReference>
<proteinExistence type="inferred from homology"/>
<evidence type="ECO:0000256" key="8">
    <source>
        <dbReference type="SAM" id="Phobius"/>
    </source>
</evidence>
<organism evidence="10 11">
    <name type="scientific">Lapidilactobacillus gannanensis</name>
    <dbReference type="NCBI Taxonomy" id="2486002"/>
    <lineage>
        <taxon>Bacteria</taxon>
        <taxon>Bacillati</taxon>
        <taxon>Bacillota</taxon>
        <taxon>Bacilli</taxon>
        <taxon>Lactobacillales</taxon>
        <taxon>Lactobacillaceae</taxon>
        <taxon>Lapidilactobacillus</taxon>
    </lineage>
</organism>
<keyword evidence="11" id="KW-1185">Reference proteome</keyword>
<dbReference type="Proteomes" id="UP001597191">
    <property type="component" value="Unassembled WGS sequence"/>
</dbReference>
<dbReference type="InterPro" id="IPR024528">
    <property type="entry name" value="ThrE_2"/>
</dbReference>
<comment type="caution">
    <text evidence="10">The sequence shown here is derived from an EMBL/GenBank/DDBJ whole genome shotgun (WGS) entry which is preliminary data.</text>
</comment>
<reference evidence="11" key="1">
    <citation type="journal article" date="2019" name="Int. J. Syst. Evol. Microbiol.">
        <title>The Global Catalogue of Microorganisms (GCM) 10K type strain sequencing project: providing services to taxonomists for standard genome sequencing and annotation.</title>
        <authorList>
            <consortium name="The Broad Institute Genomics Platform"/>
            <consortium name="The Broad Institute Genome Sequencing Center for Infectious Disease"/>
            <person name="Wu L."/>
            <person name="Ma J."/>
        </authorList>
    </citation>
    <scope>NUCLEOTIDE SEQUENCE [LARGE SCALE GENOMIC DNA]</scope>
    <source>
        <strain evidence="11">CCM 8937</strain>
    </source>
</reference>
<dbReference type="RefSeq" id="WP_125650735.1">
    <property type="nucleotide sequence ID" value="NZ_JBHTOH010000002.1"/>
</dbReference>
<accession>A0ABW4BME2</accession>
<evidence type="ECO:0000259" key="9">
    <source>
        <dbReference type="Pfam" id="PF12821"/>
    </source>
</evidence>
<keyword evidence="2" id="KW-1003">Cell membrane</keyword>
<dbReference type="InterPro" id="IPR050539">
    <property type="entry name" value="ThrE_Dicarb/AminoAcid_Exp"/>
</dbReference>
<feature type="domain" description="Threonine/Serine exporter ThrE" evidence="9">
    <location>
        <begin position="12"/>
        <end position="137"/>
    </location>
</feature>
<evidence type="ECO:0000256" key="7">
    <source>
        <dbReference type="ARBA" id="ARBA00034125"/>
    </source>
</evidence>
<sequence length="159" mass="17541">MNIWLQLVIQTGFSYLATIAFAICINIPRRALNSCGICGTAGWLTYWLLYNLGSGRMVANVAGSLLLGVMGIIFARRKRMPAILFNIPGIVPLVPGATAYQAVHEMVFGSADQAIIYTFRVAMVAGAIAVGFMLTSLLDEVWRHFRQHQQQNLLDKNSH</sequence>
<keyword evidence="4 8" id="KW-0812">Transmembrane</keyword>
<keyword evidence="3" id="KW-0997">Cell inner membrane</keyword>
<dbReference type="PANTHER" id="PTHR34390">
    <property type="entry name" value="UPF0442 PROTEIN YJJB-RELATED"/>
    <property type="match status" value="1"/>
</dbReference>
<dbReference type="EMBL" id="JBHTOH010000002">
    <property type="protein sequence ID" value="MFD1410042.1"/>
    <property type="molecule type" value="Genomic_DNA"/>
</dbReference>
<evidence type="ECO:0000256" key="2">
    <source>
        <dbReference type="ARBA" id="ARBA00022475"/>
    </source>
</evidence>
<evidence type="ECO:0000256" key="5">
    <source>
        <dbReference type="ARBA" id="ARBA00022989"/>
    </source>
</evidence>
<feature type="transmembrane region" description="Helical" evidence="8">
    <location>
        <begin position="55"/>
        <end position="75"/>
    </location>
</feature>
<dbReference type="Pfam" id="PF12821">
    <property type="entry name" value="ThrE_2"/>
    <property type="match status" value="1"/>
</dbReference>
<evidence type="ECO:0000256" key="6">
    <source>
        <dbReference type="ARBA" id="ARBA00023136"/>
    </source>
</evidence>